<gene>
    <name evidence="1" type="ORF">ACFPM7_18365</name>
</gene>
<dbReference type="Proteomes" id="UP001596157">
    <property type="component" value="Unassembled WGS sequence"/>
</dbReference>
<comment type="caution">
    <text evidence="1">The sequence shown here is derived from an EMBL/GenBank/DDBJ whole genome shotgun (WGS) entry which is preliminary data.</text>
</comment>
<name>A0ABW0ESL4_9PSEU</name>
<protein>
    <submittedName>
        <fullName evidence="1">Uncharacterized protein</fullName>
    </submittedName>
</protein>
<dbReference type="RefSeq" id="WP_378248867.1">
    <property type="nucleotide sequence ID" value="NZ_JBHSKF010000009.1"/>
</dbReference>
<sequence length="295" mass="31571">MTGWDDPALAAATASLDDSADLPADFAGALTAARTVLAESRAEPEVRSLRVEVLAEHLVGHGARITGQAMDDVDAELFLLAGAVAVREAKVIAESAAGEAPGERAAEPTARMVHAYLRRAVGPLTHAAELIEADPVPHDLLQWVTAVLTPKERDRAWERAIRRAPRLYSAHRTRLDLLPAEQALAFARATARAAGSGDPRIALVAHAHFRLCARLAADYRAKGKTGDGAERHAAWEYFGRTASPIRTEIAALSQRFLAAARPHPRTPQAHRLFAAAFTAMSSPEQAEPHVAALGR</sequence>
<dbReference type="EMBL" id="JBHSKF010000009">
    <property type="protein sequence ID" value="MFC5289020.1"/>
    <property type="molecule type" value="Genomic_DNA"/>
</dbReference>
<keyword evidence="2" id="KW-1185">Reference proteome</keyword>
<evidence type="ECO:0000313" key="1">
    <source>
        <dbReference type="EMBL" id="MFC5289020.1"/>
    </source>
</evidence>
<accession>A0ABW0ESL4</accession>
<organism evidence="1 2">
    <name type="scientific">Actinokineospora guangxiensis</name>
    <dbReference type="NCBI Taxonomy" id="1490288"/>
    <lineage>
        <taxon>Bacteria</taxon>
        <taxon>Bacillati</taxon>
        <taxon>Actinomycetota</taxon>
        <taxon>Actinomycetes</taxon>
        <taxon>Pseudonocardiales</taxon>
        <taxon>Pseudonocardiaceae</taxon>
        <taxon>Actinokineospora</taxon>
    </lineage>
</organism>
<proteinExistence type="predicted"/>
<evidence type="ECO:0000313" key="2">
    <source>
        <dbReference type="Proteomes" id="UP001596157"/>
    </source>
</evidence>
<reference evidence="2" key="1">
    <citation type="journal article" date="2019" name="Int. J. Syst. Evol. Microbiol.">
        <title>The Global Catalogue of Microorganisms (GCM) 10K type strain sequencing project: providing services to taxonomists for standard genome sequencing and annotation.</title>
        <authorList>
            <consortium name="The Broad Institute Genomics Platform"/>
            <consortium name="The Broad Institute Genome Sequencing Center for Infectious Disease"/>
            <person name="Wu L."/>
            <person name="Ma J."/>
        </authorList>
    </citation>
    <scope>NUCLEOTIDE SEQUENCE [LARGE SCALE GENOMIC DNA]</scope>
    <source>
        <strain evidence="2">CCUG 59778</strain>
    </source>
</reference>